<accession>A0A8J3TB85</accession>
<dbReference type="Proteomes" id="UP000599074">
    <property type="component" value="Unassembled WGS sequence"/>
</dbReference>
<reference evidence="2" key="1">
    <citation type="submission" date="2021-01" db="EMBL/GenBank/DDBJ databases">
        <title>Whole genome shotgun sequence of Planosporangium mesophilum NBRC 109066.</title>
        <authorList>
            <person name="Komaki H."/>
            <person name="Tamura T."/>
        </authorList>
    </citation>
    <scope>NUCLEOTIDE SEQUENCE</scope>
    <source>
        <strain evidence="2">NBRC 109066</strain>
    </source>
</reference>
<feature type="transmembrane region" description="Helical" evidence="1">
    <location>
        <begin position="156"/>
        <end position="177"/>
    </location>
</feature>
<comment type="caution">
    <text evidence="2">The sequence shown here is derived from an EMBL/GenBank/DDBJ whole genome shotgun (WGS) entry which is preliminary data.</text>
</comment>
<dbReference type="RefSeq" id="WP_168113714.1">
    <property type="nucleotide sequence ID" value="NZ_BOON01000017.1"/>
</dbReference>
<evidence type="ECO:0000313" key="3">
    <source>
        <dbReference type="Proteomes" id="UP000599074"/>
    </source>
</evidence>
<keyword evidence="1" id="KW-0472">Membrane</keyword>
<evidence type="ECO:0000313" key="2">
    <source>
        <dbReference type="EMBL" id="GII22336.1"/>
    </source>
</evidence>
<keyword evidence="1" id="KW-0812">Transmembrane</keyword>
<name>A0A8J3TB85_9ACTN</name>
<keyword evidence="3" id="KW-1185">Reference proteome</keyword>
<keyword evidence="1" id="KW-1133">Transmembrane helix</keyword>
<dbReference type="EMBL" id="BOON01000017">
    <property type="protein sequence ID" value="GII22336.1"/>
    <property type="molecule type" value="Genomic_DNA"/>
</dbReference>
<feature type="transmembrane region" description="Helical" evidence="1">
    <location>
        <begin position="64"/>
        <end position="88"/>
    </location>
</feature>
<evidence type="ECO:0000256" key="1">
    <source>
        <dbReference type="SAM" id="Phobius"/>
    </source>
</evidence>
<sequence length="202" mass="20713">MAYAAAPVEPKRRPAVVTVACWLLCLVAAAQVLSAVVTLSQLGASRQAYREVFLATPMKGAEDMFVAISAASAVGFGLLLGVGYVVLAVLDGRGRNPARIITWIVAGLSVCISVAGLALNSAALSTGGTGSANGAPSGQEIQQALDNAWPGWYQPVLTTIGVVSLVGLVATVVLLALPAANRFFRKPEQPAAWQPPVPPPTA</sequence>
<feature type="transmembrane region" description="Helical" evidence="1">
    <location>
        <begin position="100"/>
        <end position="119"/>
    </location>
</feature>
<gene>
    <name evidence="2" type="ORF">Pme01_19330</name>
</gene>
<protein>
    <submittedName>
        <fullName evidence="2">Uncharacterized protein</fullName>
    </submittedName>
</protein>
<organism evidence="2 3">
    <name type="scientific">Planosporangium mesophilum</name>
    <dbReference type="NCBI Taxonomy" id="689768"/>
    <lineage>
        <taxon>Bacteria</taxon>
        <taxon>Bacillati</taxon>
        <taxon>Actinomycetota</taxon>
        <taxon>Actinomycetes</taxon>
        <taxon>Micromonosporales</taxon>
        <taxon>Micromonosporaceae</taxon>
        <taxon>Planosporangium</taxon>
    </lineage>
</organism>
<proteinExistence type="predicted"/>
<dbReference type="AlphaFoldDB" id="A0A8J3TB85"/>